<dbReference type="Gene3D" id="1.10.10.520">
    <property type="entry name" value="Ubiquitin activating enzymes (Uba3). Chain: B, domain 2"/>
    <property type="match status" value="1"/>
</dbReference>
<dbReference type="EC" id="6.2.1.64" evidence="8 10"/>
<dbReference type="GO" id="GO:0045116">
    <property type="term" value="P:protein neddylation"/>
    <property type="evidence" value="ECO:0007669"/>
    <property type="project" value="UniProtKB-UniRule"/>
</dbReference>
<evidence type="ECO:0000256" key="7">
    <source>
        <dbReference type="ARBA" id="ARBA00022840"/>
    </source>
</evidence>
<keyword evidence="5 10" id="KW-0547">Nucleotide-binding</keyword>
<dbReference type="InterPro" id="IPR023318">
    <property type="entry name" value="Ub_act_enz_dom_a_sf"/>
</dbReference>
<evidence type="ECO:0000313" key="13">
    <source>
        <dbReference type="EMBL" id="KXT14984.1"/>
    </source>
</evidence>
<dbReference type="GO" id="GO:0019781">
    <property type="term" value="F:NEDD8 activating enzyme activity"/>
    <property type="evidence" value="ECO:0007669"/>
    <property type="project" value="UniProtKB-UniRule"/>
</dbReference>
<dbReference type="InterPro" id="IPR014929">
    <property type="entry name" value="E2-binding"/>
</dbReference>
<keyword evidence="4 10" id="KW-0436">Ligase</keyword>
<gene>
    <name evidence="13" type="ORF">AC579_7761</name>
</gene>
<dbReference type="FunFam" id="3.10.290.20:FF:000003">
    <property type="entry name" value="Ubiquitin-activating enzyme E1 C"/>
    <property type="match status" value="1"/>
</dbReference>
<evidence type="ECO:0000313" key="14">
    <source>
        <dbReference type="Proteomes" id="UP000073492"/>
    </source>
</evidence>
<sequence length="944" mass="105924">MAATMQAEAVAPVTNGTSTSCARSRSRYAWMDKILSRPSPNTDPEWEAGQAVVDTLEQWRILVIGAGGLGCEILKNLALSGFKNIDVIDMDTIDLSNLNRQFLFRHSDVGKPKATVAANFVMKRVPGCTINAYVGKIQDKDEDYYMQFNSVICGLDSIEARRWINATLVGMVDMENPDSLKPLIDGGTEGFKGQSRVIFPTMTSCIECQLDMHAPRAAVPLCTLATIPRQPQHCIEWAHIIKWEEDRKDITLDTDDPEHITWLYQTALKRAQEFGIQGVTYSMTQGVVKNIIPAIASTNAIIAASCCNEAFKIATNSAAFLANPAVIPPGVDPETYDPDDEFAPAPNNYMLYTGDNSIYTYTFGHKKKSDCPVCGNLPKDLSLSKDTTLGDLVDSLAERPEAQLKKPNLRTESKSLYYSSPDSLREQTEPNLKKKLSDLIEEGEEVAVSDPALAGIDLRYRVRFTKGSPVQRDTQMMRCEHEYGGYWIATALMRYTGKPIDSPRSFMSREELSGSFLDQQTWAPPAFLILLSRRTPVALRRFQILKMKILITGFTRGQGQRYFHRQSQLEVVPSHYSLVNCLLAMGHNVEQRVVEPGDDLSMYDEAIIYLSNPSSICSVHTYGALYAISQHPDCIFAVDDWPIKQTFQSLIKGPLDKGVFHHFWLRNCHKSVEELQPYQACFEKAFETIAAKRNRLLISAFSTDHLNTANKADHGVHIITDKIAYPRDRTFTFNANPYHRNRSWEYPHHSGPEDPTYLPPSTPQPISARPQKSHNFNFASLAQQHTQKWLKSQGLIGNPNKDSPTSLFISTWPVHLYGKRPSPQRLSSSGRLKESTMIQTITRDWGCLMPGYEHAGSGWWRARPLQCADAGSIMIGEEKELKVLYGEGYQYYGLKAKDLTTMTVGELEIVAAEQRACLYMCHPLDREVQKGEVGACLEAKRDGR</sequence>
<dbReference type="AlphaFoldDB" id="A0A139IK08"/>
<dbReference type="Gene3D" id="3.10.290.20">
    <property type="entry name" value="Ubiquitin-like 2 activating enzyme e1b. Chain: B, domain 3"/>
    <property type="match status" value="1"/>
</dbReference>
<evidence type="ECO:0000259" key="12">
    <source>
        <dbReference type="SMART" id="SM01181"/>
    </source>
</evidence>
<dbReference type="PANTHER" id="PTHR10953">
    <property type="entry name" value="UBIQUITIN-ACTIVATING ENZYME E1"/>
    <property type="match status" value="1"/>
</dbReference>
<feature type="region of interest" description="Disordered" evidence="11">
    <location>
        <begin position="745"/>
        <end position="768"/>
    </location>
</feature>
<comment type="similarity">
    <text evidence="2 10">Belongs to the ubiquitin-activating E1 family. UBA3 subfamily.</text>
</comment>
<dbReference type="InterPro" id="IPR000594">
    <property type="entry name" value="ThiF_NAD_FAD-bd"/>
</dbReference>
<keyword evidence="6 10" id="KW-0833">Ubl conjugation pathway</keyword>
<feature type="compositionally biased region" description="Basic and acidic residues" evidence="11">
    <location>
        <begin position="404"/>
        <end position="413"/>
    </location>
</feature>
<evidence type="ECO:0000256" key="3">
    <source>
        <dbReference type="ARBA" id="ARBA00015203"/>
    </source>
</evidence>
<dbReference type="GO" id="GO:0005737">
    <property type="term" value="C:cytoplasm"/>
    <property type="evidence" value="ECO:0007669"/>
    <property type="project" value="TreeGrafter"/>
</dbReference>
<dbReference type="STRING" id="113226.A0A139IK08"/>
<dbReference type="SMART" id="SM01181">
    <property type="entry name" value="E2_bind"/>
    <property type="match status" value="1"/>
</dbReference>
<dbReference type="UniPathway" id="UPA00885"/>
<dbReference type="FunFam" id="1.10.10.520:FF:000001">
    <property type="entry name" value="NEDD8-activating enzyme E1 catalytic subunit"/>
    <property type="match status" value="1"/>
</dbReference>
<reference evidence="13 14" key="1">
    <citation type="submission" date="2015-07" db="EMBL/GenBank/DDBJ databases">
        <title>Comparative genomics of the Sigatoka disease complex on banana suggests a link between parallel evolutionary changes in Pseudocercospora fijiensis and Pseudocercospora eumusae and increased virulence on the banana host.</title>
        <authorList>
            <person name="Chang T.-C."/>
            <person name="Salvucci A."/>
            <person name="Crous P.W."/>
            <person name="Stergiopoulos I."/>
        </authorList>
    </citation>
    <scope>NUCLEOTIDE SEQUENCE [LARGE SCALE GENOMIC DNA]</scope>
    <source>
        <strain evidence="13 14">CBS 116634</strain>
    </source>
</reference>
<evidence type="ECO:0000256" key="11">
    <source>
        <dbReference type="SAM" id="MobiDB-lite"/>
    </source>
</evidence>
<organism evidence="13 14">
    <name type="scientific">Pseudocercospora musae</name>
    <dbReference type="NCBI Taxonomy" id="113226"/>
    <lineage>
        <taxon>Eukaryota</taxon>
        <taxon>Fungi</taxon>
        <taxon>Dikarya</taxon>
        <taxon>Ascomycota</taxon>
        <taxon>Pezizomycotina</taxon>
        <taxon>Dothideomycetes</taxon>
        <taxon>Dothideomycetidae</taxon>
        <taxon>Mycosphaerellales</taxon>
        <taxon>Mycosphaerellaceae</taxon>
        <taxon>Pseudocercospora</taxon>
    </lineage>
</organism>
<evidence type="ECO:0000256" key="2">
    <source>
        <dbReference type="ARBA" id="ARBA00006310"/>
    </source>
</evidence>
<dbReference type="InterPro" id="IPR035985">
    <property type="entry name" value="Ubiquitin-activating_enz"/>
</dbReference>
<dbReference type="GO" id="GO:0005634">
    <property type="term" value="C:nucleus"/>
    <property type="evidence" value="ECO:0007669"/>
    <property type="project" value="TreeGrafter"/>
</dbReference>
<dbReference type="GO" id="GO:0005524">
    <property type="term" value="F:ATP binding"/>
    <property type="evidence" value="ECO:0007669"/>
    <property type="project" value="UniProtKB-UniRule"/>
</dbReference>
<evidence type="ECO:0000256" key="5">
    <source>
        <dbReference type="ARBA" id="ARBA00022741"/>
    </source>
</evidence>
<dbReference type="Pfam" id="PF00899">
    <property type="entry name" value="ThiF"/>
    <property type="match status" value="1"/>
</dbReference>
<dbReference type="PANTHER" id="PTHR10953:SF6">
    <property type="entry name" value="NEDD8-ACTIVATING ENZYME E1 CATALYTIC SUBUNIT"/>
    <property type="match status" value="1"/>
</dbReference>
<evidence type="ECO:0000256" key="10">
    <source>
        <dbReference type="RuleBase" id="RU368009"/>
    </source>
</evidence>
<dbReference type="InterPro" id="IPR045886">
    <property type="entry name" value="ThiF/MoeB/HesA"/>
</dbReference>
<comment type="catalytic activity">
    <reaction evidence="9 10">
        <text>ATP + [NEDD8 protein] + [E1 NEDD8-activating enzyme]-L-cysteine = AMP + diphosphate + [E1 NEDD8-activating enzyme]-S-[NEDD8 protein]-yl-L-cysteine.</text>
        <dbReference type="EC" id="6.2.1.64"/>
    </reaction>
</comment>
<dbReference type="InterPro" id="IPR030468">
    <property type="entry name" value="Uba3_N"/>
</dbReference>
<dbReference type="OrthoDB" id="10255449at2759"/>
<feature type="domain" description="E2 binding" evidence="12">
    <location>
        <begin position="381"/>
        <end position="465"/>
    </location>
</feature>
<name>A0A139IK08_9PEZI</name>
<comment type="function">
    <text evidence="10">Catalytic subunit of the dimeric E1 enzyme, which activates NEDD8.</text>
</comment>
<comment type="caution">
    <text evidence="13">The sequence shown here is derived from an EMBL/GenBank/DDBJ whole genome shotgun (WGS) entry which is preliminary data.</text>
</comment>
<protein>
    <recommendedName>
        <fullName evidence="3 10">NEDD8-activating enzyme E1 catalytic subunit</fullName>
        <ecNumber evidence="8 10">6.2.1.64</ecNumber>
    </recommendedName>
</protein>
<comment type="pathway">
    <text evidence="1 10">Protein modification; protein neddylation.</text>
</comment>
<proteinExistence type="inferred from homology"/>
<evidence type="ECO:0000256" key="1">
    <source>
        <dbReference type="ARBA" id="ARBA00005032"/>
    </source>
</evidence>
<dbReference type="Pfam" id="PF08825">
    <property type="entry name" value="E2_bind"/>
    <property type="match status" value="1"/>
</dbReference>
<evidence type="ECO:0000256" key="9">
    <source>
        <dbReference type="ARBA" id="ARBA00024626"/>
    </source>
</evidence>
<keyword evidence="14" id="KW-1185">Reference proteome</keyword>
<dbReference type="EMBL" id="LFZO01000069">
    <property type="protein sequence ID" value="KXT14984.1"/>
    <property type="molecule type" value="Genomic_DNA"/>
</dbReference>
<accession>A0A139IK08</accession>
<keyword evidence="7 10" id="KW-0067">ATP-binding</keyword>
<evidence type="ECO:0000256" key="4">
    <source>
        <dbReference type="ARBA" id="ARBA00022598"/>
    </source>
</evidence>
<dbReference type="Gene3D" id="3.40.50.720">
    <property type="entry name" value="NAD(P)-binding Rossmann-like Domain"/>
    <property type="match status" value="1"/>
</dbReference>
<dbReference type="SUPFAM" id="SSF69572">
    <property type="entry name" value="Activating enzymes of the ubiquitin-like proteins"/>
    <property type="match status" value="1"/>
</dbReference>
<evidence type="ECO:0000256" key="6">
    <source>
        <dbReference type="ARBA" id="ARBA00022786"/>
    </source>
</evidence>
<evidence type="ECO:0000256" key="8">
    <source>
        <dbReference type="ARBA" id="ARBA00023624"/>
    </source>
</evidence>
<dbReference type="CDD" id="cd01488">
    <property type="entry name" value="Uba3_RUB"/>
    <property type="match status" value="1"/>
</dbReference>
<dbReference type="Proteomes" id="UP000073492">
    <property type="component" value="Unassembled WGS sequence"/>
</dbReference>
<feature type="region of interest" description="Disordered" evidence="11">
    <location>
        <begin position="404"/>
        <end position="430"/>
    </location>
</feature>